<dbReference type="GO" id="GO:0007064">
    <property type="term" value="P:mitotic sister chromatid cohesion"/>
    <property type="evidence" value="ECO:0007669"/>
    <property type="project" value="InterPro"/>
</dbReference>
<evidence type="ECO:0000256" key="1">
    <source>
        <dbReference type="ARBA" id="ARBA00004123"/>
    </source>
</evidence>
<feature type="compositionally biased region" description="Basic and acidic residues" evidence="8">
    <location>
        <begin position="592"/>
        <end position="611"/>
    </location>
</feature>
<dbReference type="GO" id="GO:0005634">
    <property type="term" value="C:nucleus"/>
    <property type="evidence" value="ECO:0007669"/>
    <property type="project" value="UniProtKB-SubCell"/>
</dbReference>
<proteinExistence type="predicted"/>
<evidence type="ECO:0000256" key="5">
    <source>
        <dbReference type="ARBA" id="ARBA00023204"/>
    </source>
</evidence>
<feature type="region of interest" description="Disordered" evidence="8">
    <location>
        <begin position="294"/>
        <end position="477"/>
    </location>
</feature>
<keyword evidence="7" id="KW-0131">Cell cycle</keyword>
<keyword evidence="2" id="KW-0132">Cell division</keyword>
<dbReference type="EMBL" id="JBDFQZ010000009">
    <property type="protein sequence ID" value="KAK9690495.1"/>
    <property type="molecule type" value="Genomic_DNA"/>
</dbReference>
<keyword evidence="11" id="KW-1185">Reference proteome</keyword>
<evidence type="ECO:0000313" key="10">
    <source>
        <dbReference type="EMBL" id="KAK9690495.1"/>
    </source>
</evidence>
<dbReference type="InterPro" id="IPR016024">
    <property type="entry name" value="ARM-type_fold"/>
</dbReference>
<dbReference type="AlphaFoldDB" id="A0AAW1IM06"/>
<dbReference type="GO" id="GO:0051301">
    <property type="term" value="P:cell division"/>
    <property type="evidence" value="ECO:0007669"/>
    <property type="project" value="UniProtKB-KW"/>
</dbReference>
<dbReference type="InterPro" id="IPR047365">
    <property type="entry name" value="Tudor_AtPTM-like"/>
</dbReference>
<dbReference type="SUPFAM" id="SSF63748">
    <property type="entry name" value="Tudor/PWWP/MBT"/>
    <property type="match status" value="1"/>
</dbReference>
<dbReference type="Gene3D" id="2.30.30.140">
    <property type="match status" value="1"/>
</dbReference>
<organism evidence="10 11">
    <name type="scientific">Saponaria officinalis</name>
    <name type="common">Common soapwort</name>
    <name type="synonym">Lychnis saponaria</name>
    <dbReference type="NCBI Taxonomy" id="3572"/>
    <lineage>
        <taxon>Eukaryota</taxon>
        <taxon>Viridiplantae</taxon>
        <taxon>Streptophyta</taxon>
        <taxon>Embryophyta</taxon>
        <taxon>Tracheophyta</taxon>
        <taxon>Spermatophyta</taxon>
        <taxon>Magnoliopsida</taxon>
        <taxon>eudicotyledons</taxon>
        <taxon>Gunneridae</taxon>
        <taxon>Pentapetalae</taxon>
        <taxon>Caryophyllales</taxon>
        <taxon>Caryophyllaceae</taxon>
        <taxon>Caryophylleae</taxon>
        <taxon>Saponaria</taxon>
    </lineage>
</organism>
<sequence>MAALSENQIFEQLTEVGNRLLHPPSSIPELLNLLDEVDFLFTKMRQTLSQPVQEAFAIIKKALIADELFRHSDPDVKITVASCLNEVTRISAPTPPYEDDKMREIFELIVDAFENLSCQPGRCYSKAVVILHNIAKLRSCVVMLDLECDSLVTKMFELFLKNISPKHPQHVFLDMIKIMSIVIEESDPVSPELLKILLARIKMENRTVSPASWEMGVKIFEGCSNKLKPLIIEAMSSMDCRLEDYAPILSSICKPEANATNVVNDSLNPVNNEPSVDLNQSAEFVQGLKAIESRHTTSASSFGPKALRTDGTTSKKGKKPNSHVLDKEAAAGTERKQVRQGTAGNDINKKNMSPRKDAPHKTVKEETGDFEHNQHSTVLGDSSSKKSKPPKKDVPGASADRSMKKKNDVVGASGSSGKKLVRQPKEFSGGSGSKSKSGQSGKDKLQLSDSSRNQRKRASSDDDVIETPHGRKNYKDDLVGSRIKVWWPLDRRYYEGTITSYDASVRKHRVDYDDGDEEILNLRKEQWEFLGDETPTDIALLLDKKTPQPPSITAQPKASTTEKKETSQKHDEKGITPTSEVEPVDSTVAKSDIPETPHETKRPKLSDEQNS</sequence>
<feature type="compositionally biased region" description="Basic and acidic residues" evidence="8">
    <location>
        <begin position="560"/>
        <end position="574"/>
    </location>
</feature>
<evidence type="ECO:0000256" key="7">
    <source>
        <dbReference type="ARBA" id="ARBA00023306"/>
    </source>
</evidence>
<evidence type="ECO:0000259" key="9">
    <source>
        <dbReference type="Pfam" id="PF21743"/>
    </source>
</evidence>
<dbReference type="Pfam" id="PF20168">
    <property type="entry name" value="PDS5"/>
    <property type="match status" value="1"/>
</dbReference>
<dbReference type="PANTHER" id="PTHR12663:SF69">
    <property type="entry name" value="SISTER CHROMATID COHESION PROTEIN PDS5 HOMOLOG E"/>
    <property type="match status" value="1"/>
</dbReference>
<evidence type="ECO:0000313" key="11">
    <source>
        <dbReference type="Proteomes" id="UP001443914"/>
    </source>
</evidence>
<feature type="compositionally biased region" description="Basic and acidic residues" evidence="8">
    <location>
        <begin position="324"/>
        <end position="337"/>
    </location>
</feature>
<keyword evidence="4" id="KW-0498">Mitosis</keyword>
<keyword evidence="5" id="KW-0234">DNA repair</keyword>
<dbReference type="Proteomes" id="UP001443914">
    <property type="component" value="Unassembled WGS sequence"/>
</dbReference>
<dbReference type="InterPro" id="IPR039776">
    <property type="entry name" value="Pds5"/>
</dbReference>
<dbReference type="Pfam" id="PF21743">
    <property type="entry name" value="PTM_DIR17_Tudor"/>
    <property type="match status" value="1"/>
</dbReference>
<evidence type="ECO:0000256" key="6">
    <source>
        <dbReference type="ARBA" id="ARBA00023242"/>
    </source>
</evidence>
<dbReference type="PANTHER" id="PTHR12663">
    <property type="entry name" value="ANDROGEN INDUCED INHIBITOR OF PROLIFERATION AS3 / PDS5-RELATED"/>
    <property type="match status" value="1"/>
</dbReference>
<evidence type="ECO:0000256" key="4">
    <source>
        <dbReference type="ARBA" id="ARBA00022776"/>
    </source>
</evidence>
<dbReference type="SUPFAM" id="SSF48371">
    <property type="entry name" value="ARM repeat"/>
    <property type="match status" value="1"/>
</dbReference>
<feature type="region of interest" description="Disordered" evidence="8">
    <location>
        <begin position="542"/>
        <end position="611"/>
    </location>
</feature>
<dbReference type="GO" id="GO:0035825">
    <property type="term" value="P:homologous recombination"/>
    <property type="evidence" value="ECO:0007669"/>
    <property type="project" value="UniProtKB-ARBA"/>
</dbReference>
<dbReference type="CDD" id="cd20404">
    <property type="entry name" value="Tudor_Agenet_AtEML-like"/>
    <property type="match status" value="1"/>
</dbReference>
<feature type="compositionally biased region" description="Basic and acidic residues" evidence="8">
    <location>
        <begin position="354"/>
        <end position="374"/>
    </location>
</feature>
<evidence type="ECO:0000256" key="3">
    <source>
        <dbReference type="ARBA" id="ARBA00022763"/>
    </source>
</evidence>
<comment type="subcellular location">
    <subcellularLocation>
        <location evidence="1">Nucleus</location>
    </subcellularLocation>
</comment>
<name>A0AAW1IM06_SAPOF</name>
<keyword evidence="3" id="KW-0227">DNA damage</keyword>
<feature type="compositionally biased region" description="Basic and acidic residues" evidence="8">
    <location>
        <begin position="466"/>
        <end position="477"/>
    </location>
</feature>
<reference evidence="10" key="1">
    <citation type="submission" date="2024-03" db="EMBL/GenBank/DDBJ databases">
        <title>WGS assembly of Saponaria officinalis var. Norfolk2.</title>
        <authorList>
            <person name="Jenkins J."/>
            <person name="Shu S."/>
            <person name="Grimwood J."/>
            <person name="Barry K."/>
            <person name="Goodstein D."/>
            <person name="Schmutz J."/>
            <person name="Leebens-Mack J."/>
            <person name="Osbourn A."/>
        </authorList>
    </citation>
    <scope>NUCLEOTIDE SEQUENCE [LARGE SCALE GENOMIC DNA]</scope>
    <source>
        <strain evidence="10">JIC</strain>
    </source>
</reference>
<evidence type="ECO:0000256" key="2">
    <source>
        <dbReference type="ARBA" id="ARBA00022618"/>
    </source>
</evidence>
<feature type="domain" description="PTM/DIR17-like Tudor" evidence="9">
    <location>
        <begin position="490"/>
        <end position="521"/>
    </location>
</feature>
<keyword evidence="6" id="KW-0539">Nucleus</keyword>
<evidence type="ECO:0000256" key="8">
    <source>
        <dbReference type="SAM" id="MobiDB-lite"/>
    </source>
</evidence>
<dbReference type="GO" id="GO:0006281">
    <property type="term" value="P:DNA repair"/>
    <property type="evidence" value="ECO:0007669"/>
    <property type="project" value="UniProtKB-KW"/>
</dbReference>
<gene>
    <name evidence="10" type="ORF">RND81_09G131900</name>
</gene>
<accession>A0AAW1IM06</accession>
<comment type="caution">
    <text evidence="10">The sequence shown here is derived from an EMBL/GenBank/DDBJ whole genome shotgun (WGS) entry which is preliminary data.</text>
</comment>
<protein>
    <recommendedName>
        <fullName evidence="9">PTM/DIR17-like Tudor domain-containing protein</fullName>
    </recommendedName>
</protein>
<dbReference type="GO" id="GO:0000785">
    <property type="term" value="C:chromatin"/>
    <property type="evidence" value="ECO:0007669"/>
    <property type="project" value="TreeGrafter"/>
</dbReference>